<sequence length="905" mass="98130">MLVQLSPWETASTSIRVPKRRRKRVGSKGSDKEGDQKEPPSFASHMITMVSKRSLSKMKMHSQEFAGCLPLLAITAGHQITVLGKNLSTETEGDSYREFTSLRYSSRPGDAGSFFAGPESDLPRIPAIPDTKNDRVYALQQGNQRLACWDSWKTGGPDEASAVKVRLENPAVSMSMLPMNKGIVYGSCKNGAVYVARMVGGALAVEYLRGKHSKNGKLVGTFAEIDMEQAVRGKKRKTSDADGNSSVRFYQVFCEGTTITIVRNSAMLSASGSHSNPDKPLIQTGSLVQNAAFVDLLGEAPANDRDNYELTRLELLVSSSGSAPKISVVFTVTATHSKTKTNGYSRRESAKDPFCGTFCMAISLATGDVSTSPLRLPPGSNQFGLFTESVLSAASDEMICLYDLETSAFLQSVSLEKPLSDMDKGGNWILGTNAKHGTLCVFYPRDGLLRVALSTVSGLGSSSERLRSSSKLACSLLANTTGALELMGNATDETQYKQGLLALTRLDEAVARALATLDEIRRTLVSQGDNAKSSNKPSFREAFYVALSNLTKDTEGSASTGGYPHYHCNGETPTKKMKNGKLNGAVHASLAAKGGKIPPCTPQSFIDGAVQIVLSTIIIGKEDRNGSNSSSFDELGLDARFVLKDLLRSGRVSARLHFEGLYALQETGKKHPLAIALGCMEYPAAGNPLSPLQIIIEMILNCTDLSERQLVVMLDYMMRHAKARDIVKIVREKHTHMVSKDLAALTNGDEKTTVLAGVRVVLEMIVGYSECNEAMLRAALVEELSSSVEAVLLARLLPGLLLSNPNRNSPRYFIRSTCLWIAALSESFRDDLGWARTSSGETYLAFLLNSVADTTKNSQEIMSLKDSIGVAEMIQKYKKVKAKKVSSEALQTEELVGYSIERIIF</sequence>
<dbReference type="Proteomes" id="UP000291116">
    <property type="component" value="Unassembled WGS sequence"/>
</dbReference>
<keyword evidence="3" id="KW-1185">Reference proteome</keyword>
<name>A0A448ZR98_9STRA</name>
<proteinExistence type="predicted"/>
<organism evidence="2 3">
    <name type="scientific">Pseudo-nitzschia multistriata</name>
    <dbReference type="NCBI Taxonomy" id="183589"/>
    <lineage>
        <taxon>Eukaryota</taxon>
        <taxon>Sar</taxon>
        <taxon>Stramenopiles</taxon>
        <taxon>Ochrophyta</taxon>
        <taxon>Bacillariophyta</taxon>
        <taxon>Bacillariophyceae</taxon>
        <taxon>Bacillariophycidae</taxon>
        <taxon>Bacillariales</taxon>
        <taxon>Bacillariaceae</taxon>
        <taxon>Pseudo-nitzschia</taxon>
    </lineage>
</organism>
<feature type="compositionally biased region" description="Basic and acidic residues" evidence="1">
    <location>
        <begin position="29"/>
        <end position="38"/>
    </location>
</feature>
<feature type="compositionally biased region" description="Basic residues" evidence="1">
    <location>
        <begin position="17"/>
        <end position="26"/>
    </location>
</feature>
<evidence type="ECO:0000313" key="3">
    <source>
        <dbReference type="Proteomes" id="UP000291116"/>
    </source>
</evidence>
<accession>A0A448ZR98</accession>
<feature type="region of interest" description="Disordered" evidence="1">
    <location>
        <begin position="1"/>
        <end position="45"/>
    </location>
</feature>
<dbReference type="OrthoDB" id="48459at2759"/>
<dbReference type="AlphaFoldDB" id="A0A448ZR98"/>
<protein>
    <submittedName>
        <fullName evidence="2">Uncharacterized protein</fullName>
    </submittedName>
</protein>
<dbReference type="EMBL" id="CAACVS010000650">
    <property type="protein sequence ID" value="VEU44571.1"/>
    <property type="molecule type" value="Genomic_DNA"/>
</dbReference>
<evidence type="ECO:0000256" key="1">
    <source>
        <dbReference type="SAM" id="MobiDB-lite"/>
    </source>
</evidence>
<reference evidence="2 3" key="1">
    <citation type="submission" date="2019-01" db="EMBL/GenBank/DDBJ databases">
        <authorList>
            <person name="Ferrante I. M."/>
        </authorList>
    </citation>
    <scope>NUCLEOTIDE SEQUENCE [LARGE SCALE GENOMIC DNA]</scope>
    <source>
        <strain evidence="2 3">B856</strain>
    </source>
</reference>
<evidence type="ECO:0000313" key="2">
    <source>
        <dbReference type="EMBL" id="VEU44571.1"/>
    </source>
</evidence>
<gene>
    <name evidence="2" type="ORF">PSNMU_V1.4_AUG-EV-PASAV3_0116870</name>
</gene>